<dbReference type="Pfam" id="PF00004">
    <property type="entry name" value="AAA"/>
    <property type="match status" value="1"/>
</dbReference>
<reference evidence="2 3" key="1">
    <citation type="journal article" date="2007" name="PLoS Pathog.">
        <title>Genome sequence of Babesia bovis and comparative analysis of apicomplexan hemoprotozoa.</title>
        <authorList>
            <person name="Brayton K.A."/>
            <person name="Lau A.O.T."/>
            <person name="Herndon D.R."/>
            <person name="Hannick L."/>
            <person name="Kappmeyer L.S."/>
            <person name="Berens S.J."/>
            <person name="Bidwell S.L."/>
            <person name="Brown W.C."/>
            <person name="Crabtree J."/>
            <person name="Fadrosh D."/>
            <person name="Feldblum T."/>
            <person name="Forberger H.A."/>
            <person name="Haas B.J."/>
            <person name="Howell J.M."/>
            <person name="Khouri H."/>
            <person name="Koo H."/>
            <person name="Mann D.J."/>
            <person name="Norimine J."/>
            <person name="Paulsen I.T."/>
            <person name="Radune D."/>
            <person name="Ren Q."/>
            <person name="Smith R.K. Jr."/>
            <person name="Suarez C.E."/>
            <person name="White O."/>
            <person name="Wortman J.R."/>
            <person name="Knowles D.P. Jr."/>
            <person name="McElwain T.F."/>
            <person name="Nene V.M."/>
        </authorList>
    </citation>
    <scope>NUCLEOTIDE SEQUENCE [LARGE SCALE GENOMIC DNA]</scope>
    <source>
        <strain evidence="2">T2Bo</strain>
    </source>
</reference>
<dbReference type="InterPro" id="IPR003959">
    <property type="entry name" value="ATPase_AAA_core"/>
</dbReference>
<dbReference type="Gene3D" id="3.40.50.300">
    <property type="entry name" value="P-loop containing nucleotide triphosphate hydrolases"/>
    <property type="match status" value="1"/>
</dbReference>
<evidence type="ECO:0000313" key="2">
    <source>
        <dbReference type="EMBL" id="EDO07131.1"/>
    </source>
</evidence>
<dbReference type="GO" id="GO:0016887">
    <property type="term" value="F:ATP hydrolysis activity"/>
    <property type="evidence" value="ECO:0007669"/>
    <property type="project" value="InterPro"/>
</dbReference>
<dbReference type="VEuPathDB" id="PiroplasmaDB:BBOV_IV007770"/>
<evidence type="ECO:0000313" key="3">
    <source>
        <dbReference type="Proteomes" id="UP000002173"/>
    </source>
</evidence>
<gene>
    <name evidence="2" type="ORF">BBOV_IV007770</name>
</gene>
<organism evidence="2 3">
    <name type="scientific">Babesia bovis</name>
    <dbReference type="NCBI Taxonomy" id="5865"/>
    <lineage>
        <taxon>Eukaryota</taxon>
        <taxon>Sar</taxon>
        <taxon>Alveolata</taxon>
        <taxon>Apicomplexa</taxon>
        <taxon>Aconoidasida</taxon>
        <taxon>Piroplasmida</taxon>
        <taxon>Babesiidae</taxon>
        <taxon>Babesia</taxon>
    </lineage>
</organism>
<dbReference type="GeneID" id="5478933"/>
<dbReference type="STRING" id="5865.A7ARG2"/>
<protein>
    <recommendedName>
        <fullName evidence="1">ATPase AAA-type core domain-containing protein</fullName>
    </recommendedName>
</protein>
<feature type="domain" description="ATPase AAA-type core" evidence="1">
    <location>
        <begin position="183"/>
        <end position="305"/>
    </location>
</feature>
<sequence length="308" mass="34823">MPDGIADFSIDAVCLFINPCIRDPVELLRSKLIRCLLNECLQFRTLKGLKCRLQNHRFVTPEYIKSILAAVEEACQLFKLPECAVDIVTDDKEEVDSPAILPKPEHMAHIRPMENSSHFERALMDFFTPFIYHNALYKHYNLQPVEELLICGANASKKFIRWFKSLQAAVNNDSSKSRVELLNLHIIRIEDILSPYFGESERRLASSFGYAMSTVGKGLTCICIEGIHHFQANKDDLTDLDRRLLATLLLLLDGVSKADTILPMSNVDAKARLKGPLMIVATSDKPSEELSESLTRPGRLSRTINYTD</sequence>
<name>A7ARG2_BABBO</name>
<comment type="caution">
    <text evidence="2">The sequence shown here is derived from an EMBL/GenBank/DDBJ whole genome shotgun (WGS) entry which is preliminary data.</text>
</comment>
<dbReference type="SUPFAM" id="SSF52540">
    <property type="entry name" value="P-loop containing nucleoside triphosphate hydrolases"/>
    <property type="match status" value="1"/>
</dbReference>
<reference evidence="3" key="3">
    <citation type="journal article" date="2021" name="Int. J. Parasitol.">
        <title>Comparative analysis of gene expression between Babesia bovis blood stages and kinetes allowed by improved genome annotation.</title>
        <authorList>
            <person name="Ueti M.W."/>
            <person name="Johnson W.C."/>
            <person name="Kappmeyer L.S."/>
            <person name="Herndon D.R."/>
            <person name="Mousel M.R."/>
            <person name="Reif K.E."/>
            <person name="Taus N.S."/>
            <person name="Ifeonu O.O."/>
            <person name="Silva J.C."/>
            <person name="Suarez C.E."/>
            <person name="Brayton K.A."/>
        </authorList>
    </citation>
    <scope>NUCLEOTIDE SEQUENCE [LARGE SCALE GENOMIC DNA]</scope>
</reference>
<dbReference type="InterPro" id="IPR027417">
    <property type="entry name" value="P-loop_NTPase"/>
</dbReference>
<proteinExistence type="predicted"/>
<dbReference type="AlphaFoldDB" id="A7ARG2"/>
<evidence type="ECO:0000259" key="1">
    <source>
        <dbReference type="Pfam" id="PF00004"/>
    </source>
</evidence>
<dbReference type="OMA" id="GNIFIDW"/>
<dbReference type="Proteomes" id="UP000002173">
    <property type="component" value="Unassembled WGS sequence"/>
</dbReference>
<dbReference type="InParanoid" id="A7ARG2"/>
<reference evidence="3" key="2">
    <citation type="journal article" date="2020" name="Data Brief">
        <title>Transcriptome dataset of Babesia bovis life stages within vertebrate and invertebrate hosts.</title>
        <authorList>
            <person name="Ueti M.W."/>
            <person name="Johnson W.C."/>
            <person name="Kappmeyer L.S."/>
            <person name="Herndon D.R."/>
            <person name="Mousel M.R."/>
            <person name="Reif K.E."/>
            <person name="Taus N.S."/>
            <person name="Ifeonu O.O."/>
            <person name="Silva J.C."/>
            <person name="Suarez C.E."/>
            <person name="Brayton K.A."/>
        </authorList>
    </citation>
    <scope>NUCLEOTIDE SEQUENCE [LARGE SCALE GENOMIC DNA]</scope>
</reference>
<dbReference type="RefSeq" id="XP_001610699.1">
    <property type="nucleotide sequence ID" value="XM_001610649.1"/>
</dbReference>
<dbReference type="GO" id="GO:0005524">
    <property type="term" value="F:ATP binding"/>
    <property type="evidence" value="ECO:0007669"/>
    <property type="project" value="InterPro"/>
</dbReference>
<accession>A7ARG2</accession>
<dbReference type="eggNOG" id="KOG0730">
    <property type="taxonomic scope" value="Eukaryota"/>
</dbReference>
<dbReference type="KEGG" id="bbo:BBOV_IV007770"/>
<keyword evidence="3" id="KW-1185">Reference proteome</keyword>
<dbReference type="EMBL" id="AAXT01000002">
    <property type="protein sequence ID" value="EDO07131.1"/>
    <property type="molecule type" value="Genomic_DNA"/>
</dbReference>